<protein>
    <submittedName>
        <fullName evidence="14">Ion transporter</fullName>
    </submittedName>
</protein>
<dbReference type="InterPro" id="IPR027359">
    <property type="entry name" value="Volt_channel_dom_sf"/>
</dbReference>
<evidence type="ECO:0000256" key="4">
    <source>
        <dbReference type="ARBA" id="ARBA00022692"/>
    </source>
</evidence>
<evidence type="ECO:0000313" key="15">
    <source>
        <dbReference type="Proteomes" id="UP000030129"/>
    </source>
</evidence>
<dbReference type="AlphaFoldDB" id="A0A0A2LQM4"/>
<evidence type="ECO:0000256" key="1">
    <source>
        <dbReference type="ARBA" id="ARBA00004141"/>
    </source>
</evidence>
<keyword evidence="2" id="KW-0813">Transport</keyword>
<keyword evidence="11" id="KW-0407">Ion channel</keyword>
<keyword evidence="15" id="KW-1185">Reference proteome</keyword>
<dbReference type="Proteomes" id="UP000030129">
    <property type="component" value="Unassembled WGS sequence"/>
</dbReference>
<sequence>MKKGIISDDFRKKLHVIIYEADTPAGRFFDLALLFVIIISIVAVMLESVTSIRLLHGKELAVTEWIITILFTLEYIARIIALKKPLNYIFSFYGIIDLISTLPKYIDVLFPGLGFLISIRALRLLRVFRILKLSQFVGASNQLLTALQKSRVKIAVFLFTVVILCIILGTLMFIIEGPESGFTNIPVSIYWTIVTLTTVGFGDITPVTPLGQFVSVIIMIMGYGIIAVPTGLVTAQFIQERSENSNTQVCPNCNADHHKDNANYCYNCGHHLHN</sequence>
<dbReference type="SUPFAM" id="SSF81324">
    <property type="entry name" value="Voltage-gated potassium channels"/>
    <property type="match status" value="1"/>
</dbReference>
<name>A0A0A2LQM4_9FLAO</name>
<dbReference type="GO" id="GO:0008076">
    <property type="term" value="C:voltage-gated potassium channel complex"/>
    <property type="evidence" value="ECO:0007669"/>
    <property type="project" value="InterPro"/>
</dbReference>
<dbReference type="Gene3D" id="1.10.287.70">
    <property type="match status" value="1"/>
</dbReference>
<dbReference type="GO" id="GO:0005249">
    <property type="term" value="F:voltage-gated potassium channel activity"/>
    <property type="evidence" value="ECO:0007669"/>
    <property type="project" value="InterPro"/>
</dbReference>
<evidence type="ECO:0000256" key="3">
    <source>
        <dbReference type="ARBA" id="ARBA00022538"/>
    </source>
</evidence>
<gene>
    <name evidence="14" type="ORF">Q763_07760</name>
</gene>
<keyword evidence="9" id="KW-0406">Ion transport</keyword>
<feature type="domain" description="Ion transport" evidence="13">
    <location>
        <begin position="27"/>
        <end position="243"/>
    </location>
</feature>
<evidence type="ECO:0000256" key="10">
    <source>
        <dbReference type="ARBA" id="ARBA00023136"/>
    </source>
</evidence>
<evidence type="ECO:0000256" key="7">
    <source>
        <dbReference type="ARBA" id="ARBA00022958"/>
    </source>
</evidence>
<evidence type="ECO:0000256" key="9">
    <source>
        <dbReference type="ARBA" id="ARBA00023065"/>
    </source>
</evidence>
<dbReference type="STRING" id="1406840.Q763_07760"/>
<feature type="transmembrane region" description="Helical" evidence="12">
    <location>
        <begin position="62"/>
        <end position="82"/>
    </location>
</feature>
<reference evidence="14 15" key="1">
    <citation type="submission" date="2013-09" db="EMBL/GenBank/DDBJ databases">
        <authorList>
            <person name="Zeng Z."/>
            <person name="Chen C."/>
        </authorList>
    </citation>
    <scope>NUCLEOTIDE SEQUENCE [LARGE SCALE GENOMIC DNA]</scope>
    <source>
        <strain evidence="14 15">F44-8</strain>
    </source>
</reference>
<dbReference type="PANTHER" id="PTHR11537">
    <property type="entry name" value="VOLTAGE-GATED POTASSIUM CHANNEL"/>
    <property type="match status" value="1"/>
</dbReference>
<dbReference type="GO" id="GO:0001508">
    <property type="term" value="P:action potential"/>
    <property type="evidence" value="ECO:0007669"/>
    <property type="project" value="TreeGrafter"/>
</dbReference>
<evidence type="ECO:0000256" key="8">
    <source>
        <dbReference type="ARBA" id="ARBA00022989"/>
    </source>
</evidence>
<dbReference type="Gene3D" id="1.20.120.350">
    <property type="entry name" value="Voltage-gated potassium channels. Chain C"/>
    <property type="match status" value="1"/>
</dbReference>
<keyword evidence="3" id="KW-0633">Potassium transport</keyword>
<dbReference type="InterPro" id="IPR028325">
    <property type="entry name" value="VG_K_chnl"/>
</dbReference>
<dbReference type="PANTHER" id="PTHR11537:SF254">
    <property type="entry name" value="POTASSIUM VOLTAGE-GATED CHANNEL PROTEIN SHAB"/>
    <property type="match status" value="1"/>
</dbReference>
<evidence type="ECO:0000256" key="5">
    <source>
        <dbReference type="ARBA" id="ARBA00022826"/>
    </source>
</evidence>
<feature type="transmembrane region" description="Helical" evidence="12">
    <location>
        <begin position="31"/>
        <end position="50"/>
    </location>
</feature>
<accession>A0A0A2LQM4</accession>
<dbReference type="Pfam" id="PF00520">
    <property type="entry name" value="Ion_trans"/>
    <property type="match status" value="1"/>
</dbReference>
<evidence type="ECO:0000256" key="11">
    <source>
        <dbReference type="ARBA" id="ARBA00023303"/>
    </source>
</evidence>
<dbReference type="EMBL" id="JRLV01000007">
    <property type="protein sequence ID" value="KGO81533.1"/>
    <property type="molecule type" value="Genomic_DNA"/>
</dbReference>
<keyword evidence="8 12" id="KW-1133">Transmembrane helix</keyword>
<dbReference type="InterPro" id="IPR005821">
    <property type="entry name" value="Ion_trans_dom"/>
</dbReference>
<proteinExistence type="predicted"/>
<feature type="transmembrane region" description="Helical" evidence="12">
    <location>
        <begin position="213"/>
        <end position="238"/>
    </location>
</feature>
<evidence type="ECO:0000256" key="12">
    <source>
        <dbReference type="SAM" id="Phobius"/>
    </source>
</evidence>
<evidence type="ECO:0000256" key="2">
    <source>
        <dbReference type="ARBA" id="ARBA00022448"/>
    </source>
</evidence>
<keyword evidence="7" id="KW-0630">Potassium</keyword>
<evidence type="ECO:0000259" key="13">
    <source>
        <dbReference type="Pfam" id="PF00520"/>
    </source>
</evidence>
<keyword evidence="4 12" id="KW-0812">Transmembrane</keyword>
<evidence type="ECO:0000256" key="6">
    <source>
        <dbReference type="ARBA" id="ARBA00022882"/>
    </source>
</evidence>
<dbReference type="eggNOG" id="COG2126">
    <property type="taxonomic scope" value="Bacteria"/>
</dbReference>
<keyword evidence="5" id="KW-0631">Potassium channel</keyword>
<dbReference type="PRINTS" id="PR00169">
    <property type="entry name" value="KCHANNEL"/>
</dbReference>
<comment type="caution">
    <text evidence="14">The sequence shown here is derived from an EMBL/GenBank/DDBJ whole genome shotgun (WGS) entry which is preliminary data.</text>
</comment>
<comment type="subcellular location">
    <subcellularLocation>
        <location evidence="1">Membrane</location>
        <topology evidence="1">Multi-pass membrane protein</topology>
    </subcellularLocation>
</comment>
<organism evidence="14 15">
    <name type="scientific">Flavobacterium beibuense F44-8</name>
    <dbReference type="NCBI Taxonomy" id="1406840"/>
    <lineage>
        <taxon>Bacteria</taxon>
        <taxon>Pseudomonadati</taxon>
        <taxon>Bacteroidota</taxon>
        <taxon>Flavobacteriia</taxon>
        <taxon>Flavobacteriales</taxon>
        <taxon>Flavobacteriaceae</taxon>
        <taxon>Flavobacterium</taxon>
    </lineage>
</organism>
<evidence type="ECO:0000313" key="14">
    <source>
        <dbReference type="EMBL" id="KGO81533.1"/>
    </source>
</evidence>
<feature type="transmembrane region" description="Helical" evidence="12">
    <location>
        <begin position="154"/>
        <end position="175"/>
    </location>
</feature>
<dbReference type="RefSeq" id="WP_035132840.1">
    <property type="nucleotide sequence ID" value="NZ_JRLV01000007.1"/>
</dbReference>
<keyword evidence="6" id="KW-0851">Voltage-gated channel</keyword>
<keyword evidence="10 12" id="KW-0472">Membrane</keyword>